<keyword evidence="2 3" id="KW-0802">TPR repeat</keyword>
<dbReference type="SUPFAM" id="SSF48452">
    <property type="entry name" value="TPR-like"/>
    <property type="match status" value="1"/>
</dbReference>
<dbReference type="Pfam" id="PF14559">
    <property type="entry name" value="TPR_19"/>
    <property type="match status" value="1"/>
</dbReference>
<evidence type="ECO:0000256" key="2">
    <source>
        <dbReference type="ARBA" id="ARBA00022803"/>
    </source>
</evidence>
<dbReference type="InterPro" id="IPR011990">
    <property type="entry name" value="TPR-like_helical_dom_sf"/>
</dbReference>
<dbReference type="PANTHER" id="PTHR44858">
    <property type="entry name" value="TETRATRICOPEPTIDE REPEAT PROTEIN 6"/>
    <property type="match status" value="1"/>
</dbReference>
<organism evidence="4 5">
    <name type="scientific">Ralstonia flaminis</name>
    <dbReference type="NCBI Taxonomy" id="3058597"/>
    <lineage>
        <taxon>Bacteria</taxon>
        <taxon>Pseudomonadati</taxon>
        <taxon>Pseudomonadota</taxon>
        <taxon>Betaproteobacteria</taxon>
        <taxon>Burkholderiales</taxon>
        <taxon>Burkholderiaceae</taxon>
        <taxon>Ralstonia</taxon>
    </lineage>
</organism>
<sequence>MINLSDSKSVRDSVTQLFSQGDFEAGVTLLQKTESIPRFVELECIGNMHFYKRELQKAIESYELAISIQPGYEIARYQYLVGTQDERQGDFISAFKRYQSAIDIEPTFVDAYFELGGLLVKVGDFEGAAQCYRDAVKLAPSDLAGYYNLSAVLGKLAHTDPEKYSAELLAVDAAYEKLKESGAPLPSAGKW</sequence>
<feature type="repeat" description="TPR" evidence="3">
    <location>
        <begin position="109"/>
        <end position="142"/>
    </location>
</feature>
<dbReference type="RefSeq" id="WP_316681681.1">
    <property type="nucleotide sequence ID" value="NZ_CATZLL010000011.1"/>
</dbReference>
<dbReference type="PANTHER" id="PTHR44858:SF1">
    <property type="entry name" value="UDP-N-ACETYLGLUCOSAMINE--PEPTIDE N-ACETYLGLUCOSAMINYLTRANSFERASE SPINDLY-RELATED"/>
    <property type="match status" value="1"/>
</dbReference>
<proteinExistence type="predicted"/>
<gene>
    <name evidence="4" type="ORF">LMG18101_03379</name>
</gene>
<dbReference type="Proteomes" id="UP001189757">
    <property type="component" value="Unassembled WGS sequence"/>
</dbReference>
<evidence type="ECO:0008006" key="6">
    <source>
        <dbReference type="Google" id="ProtNLM"/>
    </source>
</evidence>
<dbReference type="Pfam" id="PF13181">
    <property type="entry name" value="TPR_8"/>
    <property type="match status" value="1"/>
</dbReference>
<evidence type="ECO:0000313" key="4">
    <source>
        <dbReference type="EMBL" id="CAJ0817759.1"/>
    </source>
</evidence>
<dbReference type="PROSITE" id="PS50293">
    <property type="entry name" value="TPR_REGION"/>
    <property type="match status" value="1"/>
</dbReference>
<dbReference type="PROSITE" id="PS50005">
    <property type="entry name" value="TPR"/>
    <property type="match status" value="3"/>
</dbReference>
<feature type="repeat" description="TPR" evidence="3">
    <location>
        <begin position="39"/>
        <end position="72"/>
    </location>
</feature>
<evidence type="ECO:0000256" key="1">
    <source>
        <dbReference type="ARBA" id="ARBA00022737"/>
    </source>
</evidence>
<protein>
    <recommendedName>
        <fullName evidence="6">Tetratricopeptide repeat protein</fullName>
    </recommendedName>
</protein>
<comment type="caution">
    <text evidence="4">The sequence shown here is derived from an EMBL/GenBank/DDBJ whole genome shotgun (WGS) entry which is preliminary data.</text>
</comment>
<evidence type="ECO:0000256" key="3">
    <source>
        <dbReference type="PROSITE-ProRule" id="PRU00339"/>
    </source>
</evidence>
<reference evidence="4 5" key="1">
    <citation type="submission" date="2023-07" db="EMBL/GenBank/DDBJ databases">
        <authorList>
            <person name="Peeters C."/>
        </authorList>
    </citation>
    <scope>NUCLEOTIDE SEQUENCE [LARGE SCALE GENOMIC DNA]</scope>
    <source>
        <strain evidence="4 5">LMG 18101</strain>
    </source>
</reference>
<keyword evidence="5" id="KW-1185">Reference proteome</keyword>
<dbReference type="SMART" id="SM00028">
    <property type="entry name" value="TPR"/>
    <property type="match status" value="3"/>
</dbReference>
<evidence type="ECO:0000313" key="5">
    <source>
        <dbReference type="Proteomes" id="UP001189757"/>
    </source>
</evidence>
<feature type="repeat" description="TPR" evidence="3">
    <location>
        <begin position="75"/>
        <end position="108"/>
    </location>
</feature>
<dbReference type="InterPro" id="IPR050498">
    <property type="entry name" value="Ycf3"/>
</dbReference>
<name>A0ABM9K904_9RALS</name>
<dbReference type="EMBL" id="CATZLL010000011">
    <property type="protein sequence ID" value="CAJ0817759.1"/>
    <property type="molecule type" value="Genomic_DNA"/>
</dbReference>
<dbReference type="InterPro" id="IPR019734">
    <property type="entry name" value="TPR_rpt"/>
</dbReference>
<dbReference type="Gene3D" id="1.25.40.10">
    <property type="entry name" value="Tetratricopeptide repeat domain"/>
    <property type="match status" value="1"/>
</dbReference>
<accession>A0ABM9K904</accession>
<keyword evidence="1" id="KW-0677">Repeat</keyword>